<feature type="transmembrane region" description="Helical" evidence="1">
    <location>
        <begin position="354"/>
        <end position="380"/>
    </location>
</feature>
<feature type="transmembrane region" description="Helical" evidence="1">
    <location>
        <begin position="322"/>
        <end position="342"/>
    </location>
</feature>
<dbReference type="EMBL" id="LJZR01000012">
    <property type="protein sequence ID" value="KPQ35351.1"/>
    <property type="molecule type" value="Genomic_DNA"/>
</dbReference>
<protein>
    <recommendedName>
        <fullName evidence="2">DUF6798 domain-containing protein</fullName>
    </recommendedName>
</protein>
<organism evidence="3 4">
    <name type="scientific">Phormidesmis priestleyi Ana</name>
    <dbReference type="NCBI Taxonomy" id="1666911"/>
    <lineage>
        <taxon>Bacteria</taxon>
        <taxon>Bacillati</taxon>
        <taxon>Cyanobacteriota</taxon>
        <taxon>Cyanophyceae</taxon>
        <taxon>Leptolyngbyales</taxon>
        <taxon>Leptolyngbyaceae</taxon>
        <taxon>Phormidesmis</taxon>
    </lineage>
</organism>
<evidence type="ECO:0000313" key="3">
    <source>
        <dbReference type="EMBL" id="KPQ35351.1"/>
    </source>
</evidence>
<gene>
    <name evidence="3" type="ORF">HLUCCA11_10340</name>
</gene>
<feature type="transmembrane region" description="Helical" evidence="1">
    <location>
        <begin position="409"/>
        <end position="433"/>
    </location>
</feature>
<feature type="transmembrane region" description="Helical" evidence="1">
    <location>
        <begin position="116"/>
        <end position="139"/>
    </location>
</feature>
<dbReference type="PATRIC" id="fig|1666911.3.peg.4211"/>
<proteinExistence type="predicted"/>
<reference evidence="3 4" key="1">
    <citation type="submission" date="2015-09" db="EMBL/GenBank/DDBJ databases">
        <title>Identification and resolution of microdiversity through metagenomic sequencing of parallel consortia.</title>
        <authorList>
            <person name="Nelson W.C."/>
            <person name="Romine M.F."/>
            <person name="Lindemann S.R."/>
        </authorList>
    </citation>
    <scope>NUCLEOTIDE SEQUENCE [LARGE SCALE GENOMIC DNA]</scope>
    <source>
        <strain evidence="3">Ana</strain>
    </source>
</reference>
<evidence type="ECO:0000256" key="1">
    <source>
        <dbReference type="SAM" id="Phobius"/>
    </source>
</evidence>
<feature type="transmembrane region" description="Helical" evidence="1">
    <location>
        <begin position="207"/>
        <end position="227"/>
    </location>
</feature>
<feature type="transmembrane region" description="Helical" evidence="1">
    <location>
        <begin position="453"/>
        <end position="475"/>
    </location>
</feature>
<feature type="domain" description="DUF6798" evidence="2">
    <location>
        <begin position="501"/>
        <end position="550"/>
    </location>
</feature>
<evidence type="ECO:0000313" key="4">
    <source>
        <dbReference type="Proteomes" id="UP000050465"/>
    </source>
</evidence>
<comment type="caution">
    <text evidence="3">The sequence shown here is derived from an EMBL/GenBank/DDBJ whole genome shotgun (WGS) entry which is preliminary data.</text>
</comment>
<dbReference type="InterPro" id="IPR046477">
    <property type="entry name" value="DUF6798"/>
</dbReference>
<sequence length="616" mass="68572">MLVNSLRKWPVKWLWPSSFVLLSSLVAYGYSFARSNIYNQVPVIQAMIDGDLFRRDFYIQEMTGFTPRFYYYHLVILFHQLGMSLPVAKFVLFVAAFGSMVAGLWAIGQYLGRSPFAGVVLAFLGLAAVDGTLGVTDIFRVEPISAIYAMGITVWGIYFCCRRRWLLGYLMFGLATLLQFLIGFVPACLWGMGLLFATVFRGRPGKFIGAFVVFSSLVALVYVPMALTGNTSSDVLTDETFVNLYGYIRHPHHIILSSFPAKDWWDFGCLTAAGLVSLKLSDQLSAEHKRDLAFTLLVACGLLVVGYVFVEVMPVALVAKLQFARVTPFAMITVWTAVSVVASEYHQRQNYPVSLLLVALPLVDKVGAIALLLFTLMLLVGKQQAASSASPLVRLNAIKITAQRRIVTIYVLFFIVLLACWSFLPALFASLAYPLLQKPFPKWFHRTGPYFKAATVGLAIYLGLHLSGTLGDMALTPLHRPIRLYAPPQDSLAQVATEFGEVSPVDALVLVPTSDEMFRFYSQRSIVASFKSFPFTDAGILTWQARLIDINGPLSPRLNSDQFTHEQYRQRSSAELMAIAQSYEAGYILTQRGWHPDLAGTVVASEGDWEVWQLEP</sequence>
<feature type="transmembrane region" description="Helical" evidence="1">
    <location>
        <begin position="13"/>
        <end position="33"/>
    </location>
</feature>
<name>A0A0P7ZKN2_9CYAN</name>
<dbReference type="Proteomes" id="UP000050465">
    <property type="component" value="Unassembled WGS sequence"/>
</dbReference>
<feature type="transmembrane region" description="Helical" evidence="1">
    <location>
        <begin position="292"/>
        <end position="310"/>
    </location>
</feature>
<evidence type="ECO:0000259" key="2">
    <source>
        <dbReference type="Pfam" id="PF20604"/>
    </source>
</evidence>
<keyword evidence="1" id="KW-0812">Transmembrane</keyword>
<feature type="transmembrane region" description="Helical" evidence="1">
    <location>
        <begin position="90"/>
        <end position="110"/>
    </location>
</feature>
<keyword evidence="1" id="KW-1133">Transmembrane helix</keyword>
<dbReference type="AlphaFoldDB" id="A0A0P7ZKN2"/>
<dbReference type="STRING" id="1666911.HLUCCA11_10340"/>
<keyword evidence="1" id="KW-0472">Membrane</keyword>
<accession>A0A0P7ZKN2</accession>
<dbReference type="Pfam" id="PF20604">
    <property type="entry name" value="DUF6798"/>
    <property type="match status" value="1"/>
</dbReference>
<feature type="transmembrane region" description="Helical" evidence="1">
    <location>
        <begin position="146"/>
        <end position="165"/>
    </location>
</feature>
<feature type="transmembrane region" description="Helical" evidence="1">
    <location>
        <begin position="177"/>
        <end position="200"/>
    </location>
</feature>